<dbReference type="RefSeq" id="WP_021697724.1">
    <property type="nucleotide sequence ID" value="NZ_BATC01000033.1"/>
</dbReference>
<organism evidence="1 2">
    <name type="scientific">Brevundimonas abyssalis TAR-001</name>
    <dbReference type="NCBI Taxonomy" id="1391729"/>
    <lineage>
        <taxon>Bacteria</taxon>
        <taxon>Pseudomonadati</taxon>
        <taxon>Pseudomonadota</taxon>
        <taxon>Alphaproteobacteria</taxon>
        <taxon>Caulobacterales</taxon>
        <taxon>Caulobacteraceae</taxon>
        <taxon>Brevundimonas</taxon>
    </lineage>
</organism>
<sequence>MKTIRRRAANPVLRWEPAGPNQQYRVIVRNQDTGERRSIYDGFRTECRLPPDFRLTPDQLAFRVMVRPVDDPEARFARLHDYAPIPRLGDDFETPAEDLLIGDAAPGADQYRLLVKKPDVDRPLVDMVRAEPRFLLPPGQLRDGQFEYDILPRVRGRWRNRKGLAVRTAMIVAADERAERPVPLPADETRTIRGAPARHAPGRPDRLASEAVSTGSTLLIAVDVTARPDLAPLADPRDVAARQWWAGDGTAAVESVVLALEANALKGLFFIDVLAGEALGDDLVRRLTDTLKKRGHGLGLMVNPEPWRGLSGDLAEMNDVAATSVACARYESIVGEAPGALSFGPGLLGADTLAEARRLGVKVVLADRAEQLGLPAWMRWRTAPFAAYDDLLVIPASMALSTPAHQRDRVVRHALNAADAMAADAASDLTAAAALARPDGLITARIEPIELLRRSMVRSAAQAEAWNQAMADRLPAWAEAGWERSPHGFPVLADRDEIKVEMMTALIAGLGRAGVAAINPRSAFTPGHLRSWAETREAFEPLVEQRRGPRRFRPSAVRRYDAALLQALKATPA</sequence>
<dbReference type="AlphaFoldDB" id="A0A8E0NC41"/>
<protein>
    <submittedName>
        <fullName evidence="1">Uncharacterized protein</fullName>
    </submittedName>
</protein>
<name>A0A8E0NC41_9CAUL</name>
<reference evidence="2" key="1">
    <citation type="journal article" date="2013" name="Genome Announc.">
        <title>Draft Genome Sequence of the Dimorphic Prosthecate Bacterium Brevundimonas abyssalis TAR-001T.</title>
        <authorList>
            <person name="Tsubouchi T."/>
            <person name="Nishi S."/>
            <person name="Usui K."/>
            <person name="Shimane Y."/>
            <person name="Takaki Y."/>
            <person name="Maruyama T."/>
            <person name="Hatada Y."/>
        </authorList>
    </citation>
    <scope>NUCLEOTIDE SEQUENCE [LARGE SCALE GENOMIC DNA]</scope>
    <source>
        <strain evidence="2">TAR-001</strain>
    </source>
</reference>
<proteinExistence type="predicted"/>
<keyword evidence="2" id="KW-1185">Reference proteome</keyword>
<comment type="caution">
    <text evidence="1">The sequence shown here is derived from an EMBL/GenBank/DDBJ whole genome shotgun (WGS) entry which is preliminary data.</text>
</comment>
<dbReference type="Proteomes" id="UP000016569">
    <property type="component" value="Unassembled WGS sequence"/>
</dbReference>
<evidence type="ECO:0000313" key="1">
    <source>
        <dbReference type="EMBL" id="GAD59630.1"/>
    </source>
</evidence>
<dbReference type="OrthoDB" id="7202683at2"/>
<gene>
    <name evidence="1" type="ORF">MBEBAB_1880</name>
</gene>
<accession>A0A8E0NC41</accession>
<evidence type="ECO:0000313" key="2">
    <source>
        <dbReference type="Proteomes" id="UP000016569"/>
    </source>
</evidence>
<dbReference type="EMBL" id="BATC01000033">
    <property type="protein sequence ID" value="GAD59630.1"/>
    <property type="molecule type" value="Genomic_DNA"/>
</dbReference>